<dbReference type="KEGG" id="npi:G7071_16545"/>
<keyword evidence="4 7" id="KW-0812">Transmembrane</keyword>
<dbReference type="GO" id="GO:0005886">
    <property type="term" value="C:plasma membrane"/>
    <property type="evidence" value="ECO:0007669"/>
    <property type="project" value="UniProtKB-SubCell"/>
</dbReference>
<evidence type="ECO:0000256" key="4">
    <source>
        <dbReference type="ARBA" id="ARBA00022692"/>
    </source>
</evidence>
<keyword evidence="2" id="KW-0813">Transport</keyword>
<keyword evidence="3" id="KW-1003">Cell membrane</keyword>
<feature type="transmembrane region" description="Helical" evidence="7">
    <location>
        <begin position="277"/>
        <end position="295"/>
    </location>
</feature>
<feature type="transmembrane region" description="Helical" evidence="7">
    <location>
        <begin position="39"/>
        <end position="57"/>
    </location>
</feature>
<dbReference type="SUPFAM" id="SSF103473">
    <property type="entry name" value="MFS general substrate transporter"/>
    <property type="match status" value="1"/>
</dbReference>
<accession>A0A6G7YJ84</accession>
<keyword evidence="6 7" id="KW-0472">Membrane</keyword>
<evidence type="ECO:0000256" key="6">
    <source>
        <dbReference type="ARBA" id="ARBA00023136"/>
    </source>
</evidence>
<feature type="transmembrane region" description="Helical" evidence="7">
    <location>
        <begin position="6"/>
        <end position="27"/>
    </location>
</feature>
<gene>
    <name evidence="8" type="ORF">G7071_16545</name>
</gene>
<evidence type="ECO:0000256" key="5">
    <source>
        <dbReference type="ARBA" id="ARBA00022989"/>
    </source>
</evidence>
<feature type="transmembrane region" description="Helical" evidence="7">
    <location>
        <begin position="342"/>
        <end position="365"/>
    </location>
</feature>
<evidence type="ECO:0000256" key="2">
    <source>
        <dbReference type="ARBA" id="ARBA00022448"/>
    </source>
</evidence>
<feature type="transmembrane region" description="Helical" evidence="7">
    <location>
        <begin position="157"/>
        <end position="177"/>
    </location>
</feature>
<feature type="transmembrane region" description="Helical" evidence="7">
    <location>
        <begin position="247"/>
        <end position="265"/>
    </location>
</feature>
<feature type="transmembrane region" description="Helical" evidence="7">
    <location>
        <begin position="133"/>
        <end position="151"/>
    </location>
</feature>
<keyword evidence="9" id="KW-1185">Reference proteome</keyword>
<comment type="subcellular location">
    <subcellularLocation>
        <location evidence="1">Cell membrane</location>
        <topology evidence="1">Multi-pass membrane protein</topology>
    </subcellularLocation>
</comment>
<feature type="transmembrane region" description="Helical" evidence="7">
    <location>
        <begin position="301"/>
        <end position="321"/>
    </location>
</feature>
<evidence type="ECO:0000313" key="8">
    <source>
        <dbReference type="EMBL" id="QIK76796.1"/>
    </source>
</evidence>
<name>A0A6G7YJ84_9ACTN</name>
<dbReference type="PRINTS" id="PR01035">
    <property type="entry name" value="TCRTETA"/>
</dbReference>
<dbReference type="GO" id="GO:0022857">
    <property type="term" value="F:transmembrane transporter activity"/>
    <property type="evidence" value="ECO:0007669"/>
    <property type="project" value="InterPro"/>
</dbReference>
<reference evidence="8 9" key="1">
    <citation type="submission" date="2020-03" db="EMBL/GenBank/DDBJ databases">
        <title>Nocardioides sp. nov., isolated from fish.</title>
        <authorList>
            <person name="Hyun D.-W."/>
            <person name="Bae J.-W."/>
        </authorList>
    </citation>
    <scope>NUCLEOTIDE SEQUENCE [LARGE SCALE GENOMIC DNA]</scope>
    <source>
        <strain evidence="8 9">HDW12A</strain>
    </source>
</reference>
<dbReference type="Proteomes" id="UP000502035">
    <property type="component" value="Chromosome"/>
</dbReference>
<dbReference type="InterPro" id="IPR011701">
    <property type="entry name" value="MFS"/>
</dbReference>
<evidence type="ECO:0000256" key="3">
    <source>
        <dbReference type="ARBA" id="ARBA00022475"/>
    </source>
</evidence>
<dbReference type="PANTHER" id="PTHR23517">
    <property type="entry name" value="RESISTANCE PROTEIN MDTM, PUTATIVE-RELATED-RELATED"/>
    <property type="match status" value="1"/>
</dbReference>
<dbReference type="InterPro" id="IPR036259">
    <property type="entry name" value="MFS_trans_sf"/>
</dbReference>
<evidence type="ECO:0000313" key="9">
    <source>
        <dbReference type="Proteomes" id="UP000502035"/>
    </source>
</evidence>
<feature type="transmembrane region" description="Helical" evidence="7">
    <location>
        <begin position="371"/>
        <end position="392"/>
    </location>
</feature>
<sequence>MREKTLLGGAAIDSLGSGLFMASAPVYFLSLRHFEPTTVALVLTVAAACGLLTPMPVGRLADRVGPVRTYFFLALVRAGGYAAYALVEDVWQYATLTCLLVAADRASSPLFQIIVAGVTDESRRVRVLSRVRAVRNVGLTGGILLAGLVIVTESAAVYRAAYLMDGLTYVLLAGAVYRATRGAVPTRPAPASDGPVHERPRGSSPLRNRDYMIFTFCSGVFTLYDTLAITLLPIWLITSTDLPKTSLPVLLAVNTVLTVVLQLLLPAMLEKRTARGTAMRVAAALLVTACALFAASETVGLYSAVALALGAVVVLTIGENLHAILAWEWSYTMADPRSQSHYLGAFSLGVSLQQLVGPLLLVAVFMPLQTAGWALLGLLFLVSAEGLIWAVGRLRSESECAQDSSGSPELVLVVEGETRASA</sequence>
<keyword evidence="5 7" id="KW-1133">Transmembrane helix</keyword>
<dbReference type="Gene3D" id="1.20.1250.20">
    <property type="entry name" value="MFS general substrate transporter like domains"/>
    <property type="match status" value="1"/>
</dbReference>
<dbReference type="PANTHER" id="PTHR23517:SF2">
    <property type="entry name" value="MULTIDRUG RESISTANCE PROTEIN MDTH"/>
    <property type="match status" value="1"/>
</dbReference>
<dbReference type="InterPro" id="IPR050171">
    <property type="entry name" value="MFS_Transporters"/>
</dbReference>
<organism evidence="8 9">
    <name type="scientific">Nocardioides piscis</name>
    <dbReference type="NCBI Taxonomy" id="2714938"/>
    <lineage>
        <taxon>Bacteria</taxon>
        <taxon>Bacillati</taxon>
        <taxon>Actinomycetota</taxon>
        <taxon>Actinomycetes</taxon>
        <taxon>Propionibacteriales</taxon>
        <taxon>Nocardioidaceae</taxon>
        <taxon>Nocardioides</taxon>
    </lineage>
</organism>
<feature type="transmembrane region" description="Helical" evidence="7">
    <location>
        <begin position="211"/>
        <end position="235"/>
    </location>
</feature>
<evidence type="ECO:0000256" key="1">
    <source>
        <dbReference type="ARBA" id="ARBA00004651"/>
    </source>
</evidence>
<dbReference type="AlphaFoldDB" id="A0A6G7YJ84"/>
<proteinExistence type="predicted"/>
<evidence type="ECO:0000256" key="7">
    <source>
        <dbReference type="SAM" id="Phobius"/>
    </source>
</evidence>
<dbReference type="Pfam" id="PF07690">
    <property type="entry name" value="MFS_1"/>
    <property type="match status" value="1"/>
</dbReference>
<dbReference type="InterPro" id="IPR001958">
    <property type="entry name" value="Tet-R_TetA/multi-R_MdtG-like"/>
</dbReference>
<dbReference type="RefSeq" id="WP_166320480.1">
    <property type="nucleotide sequence ID" value="NZ_CP049866.1"/>
</dbReference>
<dbReference type="EMBL" id="CP049866">
    <property type="protein sequence ID" value="QIK76796.1"/>
    <property type="molecule type" value="Genomic_DNA"/>
</dbReference>
<protein>
    <submittedName>
        <fullName evidence="8">MFS transporter</fullName>
    </submittedName>
</protein>